<dbReference type="PANTHER" id="PTHR46401">
    <property type="entry name" value="GLYCOSYLTRANSFERASE WBBK-RELATED"/>
    <property type="match status" value="1"/>
</dbReference>
<keyword evidence="1 3" id="KW-0808">Transferase</keyword>
<evidence type="ECO:0000256" key="1">
    <source>
        <dbReference type="ARBA" id="ARBA00022679"/>
    </source>
</evidence>
<keyword evidence="4" id="KW-1185">Reference proteome</keyword>
<organism evidence="3 4">
    <name type="scientific">Taibaiella lutea</name>
    <dbReference type="NCBI Taxonomy" id="2608001"/>
    <lineage>
        <taxon>Bacteria</taxon>
        <taxon>Pseudomonadati</taxon>
        <taxon>Bacteroidota</taxon>
        <taxon>Chitinophagia</taxon>
        <taxon>Chitinophagales</taxon>
        <taxon>Chitinophagaceae</taxon>
        <taxon>Taibaiella</taxon>
    </lineage>
</organism>
<accession>A0A5M6CKV3</accession>
<evidence type="ECO:0000313" key="3">
    <source>
        <dbReference type="EMBL" id="KAA5533769.1"/>
    </source>
</evidence>
<gene>
    <name evidence="3" type="ORF">F0919_14655</name>
</gene>
<name>A0A5M6CKV3_9BACT</name>
<sequence length="358" mass="41529">MNVLFLPENIASMPAITMEAMNKIEGVHAKALTKNINKYQSVSENVIHIQPPSISRRKPIKWLVHKYKYRKLIRKWIDWADVLQYTWGPVFDNGSDLKYAHKKGKLIFVEWVGSDIRKPKFLSTINKFFNHAWQNGYEYKEYESEERSIKMQTLFAHYNAIPVAFPEMSLYLEKKIFKKTIPLFYRINVFDFVPDYPSVEKQRPLIIHSPTALVAKGSNIIFEVIKELQAKYSFDFKLLNDLPRNEVLEIMAGADIFIDQIIVGSYGTAAMEAMSLGKPVMCYIMPETFEAGMPKECPIVNSSPDNLKEQLIKLITDSKLRYEIGIKSRQFAEKYHNVDKVALEMIEIYKNTFTSKGN</sequence>
<dbReference type="SUPFAM" id="SSF53756">
    <property type="entry name" value="UDP-Glycosyltransferase/glycogen phosphorylase"/>
    <property type="match status" value="1"/>
</dbReference>
<dbReference type="InterPro" id="IPR001296">
    <property type="entry name" value="Glyco_trans_1"/>
</dbReference>
<dbReference type="AlphaFoldDB" id="A0A5M6CKV3"/>
<evidence type="ECO:0000313" key="4">
    <source>
        <dbReference type="Proteomes" id="UP000323632"/>
    </source>
</evidence>
<dbReference type="RefSeq" id="WP_150033515.1">
    <property type="nucleotide sequence ID" value="NZ_VWSH01000003.1"/>
</dbReference>
<dbReference type="Proteomes" id="UP000323632">
    <property type="component" value="Unassembled WGS sequence"/>
</dbReference>
<dbReference type="GO" id="GO:0009103">
    <property type="term" value="P:lipopolysaccharide biosynthetic process"/>
    <property type="evidence" value="ECO:0007669"/>
    <property type="project" value="TreeGrafter"/>
</dbReference>
<dbReference type="PANTHER" id="PTHR46401:SF2">
    <property type="entry name" value="GLYCOSYLTRANSFERASE WBBK-RELATED"/>
    <property type="match status" value="1"/>
</dbReference>
<comment type="caution">
    <text evidence="3">The sequence shown here is derived from an EMBL/GenBank/DDBJ whole genome shotgun (WGS) entry which is preliminary data.</text>
</comment>
<feature type="domain" description="Glycosyl transferase family 1" evidence="2">
    <location>
        <begin position="223"/>
        <end position="330"/>
    </location>
</feature>
<dbReference type="Gene3D" id="3.40.50.2000">
    <property type="entry name" value="Glycogen Phosphorylase B"/>
    <property type="match status" value="1"/>
</dbReference>
<protein>
    <submittedName>
        <fullName evidence="3">Glycosyltransferase family 4 protein</fullName>
    </submittedName>
</protein>
<dbReference type="EMBL" id="VWSH01000003">
    <property type="protein sequence ID" value="KAA5533769.1"/>
    <property type="molecule type" value="Genomic_DNA"/>
</dbReference>
<reference evidence="3 4" key="1">
    <citation type="submission" date="2019-09" db="EMBL/GenBank/DDBJ databases">
        <title>Genome sequence and assembly of Taibaiella sp.</title>
        <authorList>
            <person name="Chhetri G."/>
        </authorList>
    </citation>
    <scope>NUCLEOTIDE SEQUENCE [LARGE SCALE GENOMIC DNA]</scope>
    <source>
        <strain evidence="3 4">KVB11</strain>
    </source>
</reference>
<dbReference type="GO" id="GO:0016757">
    <property type="term" value="F:glycosyltransferase activity"/>
    <property type="evidence" value="ECO:0007669"/>
    <property type="project" value="InterPro"/>
</dbReference>
<evidence type="ECO:0000259" key="2">
    <source>
        <dbReference type="Pfam" id="PF00534"/>
    </source>
</evidence>
<dbReference type="Pfam" id="PF00534">
    <property type="entry name" value="Glycos_transf_1"/>
    <property type="match status" value="1"/>
</dbReference>
<proteinExistence type="predicted"/>